<comment type="caution">
    <text evidence="3">The sequence shown here is derived from an EMBL/GenBank/DDBJ whole genome shotgun (WGS) entry which is preliminary data.</text>
</comment>
<dbReference type="VEuPathDB" id="VectorBase:HLOH_060304"/>
<evidence type="ECO:0000313" key="4">
    <source>
        <dbReference type="Proteomes" id="UP000821853"/>
    </source>
</evidence>
<keyword evidence="4" id="KW-1185">Reference proteome</keyword>
<dbReference type="SUPFAM" id="SSF51735">
    <property type="entry name" value="NAD(P)-binding Rossmann-fold domains"/>
    <property type="match status" value="1"/>
</dbReference>
<dbReference type="Proteomes" id="UP000821853">
    <property type="component" value="Chromosome 3"/>
</dbReference>
<evidence type="ECO:0000313" key="3">
    <source>
        <dbReference type="EMBL" id="KAH9371267.1"/>
    </source>
</evidence>
<dbReference type="InterPro" id="IPR036291">
    <property type="entry name" value="NAD(P)-bd_dom_sf"/>
</dbReference>
<name>A0A9J6G7Y7_HAELO</name>
<dbReference type="OMA" id="ITPHPYS"/>
<dbReference type="OrthoDB" id="1888931at2759"/>
<keyword evidence="2" id="KW-0560">Oxidoreductase</keyword>
<dbReference type="EMBL" id="JABSTR010000005">
    <property type="protein sequence ID" value="KAH9371267.1"/>
    <property type="molecule type" value="Genomic_DNA"/>
</dbReference>
<dbReference type="PANTHER" id="PTHR24321">
    <property type="entry name" value="DEHYDROGENASES, SHORT CHAIN"/>
    <property type="match status" value="1"/>
</dbReference>
<dbReference type="InterPro" id="IPR002347">
    <property type="entry name" value="SDR_fam"/>
</dbReference>
<dbReference type="Pfam" id="PF13561">
    <property type="entry name" value="adh_short_C2"/>
    <property type="match status" value="1"/>
</dbReference>
<accession>A0A9J6G7Y7</accession>
<proteinExistence type="inferred from homology"/>
<sequence length="241" mass="24616">MSSERKPSLSGRLAVVTGGGGGIGGAICQVLAERGARVIVADIKLDLAQAVLKTLPASVEHLFEFIQEVNGGVPATIIVNCAGTGAPFTPISQATEADFDRIMDVNLKGPFLMCRTGIRLMLEAGVKEGSIVNIGSITGKVGMRGLASYTASKAGLIGLTKTVALDIADSGIRCNAVLPGYTITPLSANLTDEQVRAITAGIPLGRGAEPREIAEVTAFLCGPQSSYMTGAIVEVSGGAGM</sequence>
<dbReference type="PRINTS" id="PR00081">
    <property type="entry name" value="GDHRDH"/>
</dbReference>
<dbReference type="PROSITE" id="PS00061">
    <property type="entry name" value="ADH_SHORT"/>
    <property type="match status" value="1"/>
</dbReference>
<dbReference type="PRINTS" id="PR00080">
    <property type="entry name" value="SDRFAMILY"/>
</dbReference>
<dbReference type="Gene3D" id="3.40.50.720">
    <property type="entry name" value="NAD(P)-binding Rossmann-like Domain"/>
    <property type="match status" value="1"/>
</dbReference>
<evidence type="ECO:0000256" key="1">
    <source>
        <dbReference type="ARBA" id="ARBA00006484"/>
    </source>
</evidence>
<reference evidence="3 4" key="1">
    <citation type="journal article" date="2020" name="Cell">
        <title>Large-Scale Comparative Analyses of Tick Genomes Elucidate Their Genetic Diversity and Vector Capacities.</title>
        <authorList>
            <consortium name="Tick Genome and Microbiome Consortium (TIGMIC)"/>
            <person name="Jia N."/>
            <person name="Wang J."/>
            <person name="Shi W."/>
            <person name="Du L."/>
            <person name="Sun Y."/>
            <person name="Zhan W."/>
            <person name="Jiang J.F."/>
            <person name="Wang Q."/>
            <person name="Zhang B."/>
            <person name="Ji P."/>
            <person name="Bell-Sakyi L."/>
            <person name="Cui X.M."/>
            <person name="Yuan T.T."/>
            <person name="Jiang B.G."/>
            <person name="Yang W.F."/>
            <person name="Lam T.T."/>
            <person name="Chang Q.C."/>
            <person name="Ding S.J."/>
            <person name="Wang X.J."/>
            <person name="Zhu J.G."/>
            <person name="Ruan X.D."/>
            <person name="Zhao L."/>
            <person name="Wei J.T."/>
            <person name="Ye R.Z."/>
            <person name="Que T.C."/>
            <person name="Du C.H."/>
            <person name="Zhou Y.H."/>
            <person name="Cheng J.X."/>
            <person name="Dai P.F."/>
            <person name="Guo W.B."/>
            <person name="Han X.H."/>
            <person name="Huang E.J."/>
            <person name="Li L.F."/>
            <person name="Wei W."/>
            <person name="Gao Y.C."/>
            <person name="Liu J.Z."/>
            <person name="Shao H.Z."/>
            <person name="Wang X."/>
            <person name="Wang C.C."/>
            <person name="Yang T.C."/>
            <person name="Huo Q.B."/>
            <person name="Li W."/>
            <person name="Chen H.Y."/>
            <person name="Chen S.E."/>
            <person name="Zhou L.G."/>
            <person name="Ni X.B."/>
            <person name="Tian J.H."/>
            <person name="Sheng Y."/>
            <person name="Liu T."/>
            <person name="Pan Y.S."/>
            <person name="Xia L.Y."/>
            <person name="Li J."/>
            <person name="Zhao F."/>
            <person name="Cao W.C."/>
        </authorList>
    </citation>
    <scope>NUCLEOTIDE SEQUENCE [LARGE SCALE GENOMIC DNA]</scope>
    <source>
        <strain evidence="3">HaeL-2018</strain>
    </source>
</reference>
<organism evidence="3 4">
    <name type="scientific">Haemaphysalis longicornis</name>
    <name type="common">Bush tick</name>
    <dbReference type="NCBI Taxonomy" id="44386"/>
    <lineage>
        <taxon>Eukaryota</taxon>
        <taxon>Metazoa</taxon>
        <taxon>Ecdysozoa</taxon>
        <taxon>Arthropoda</taxon>
        <taxon>Chelicerata</taxon>
        <taxon>Arachnida</taxon>
        <taxon>Acari</taxon>
        <taxon>Parasitiformes</taxon>
        <taxon>Ixodida</taxon>
        <taxon>Ixodoidea</taxon>
        <taxon>Ixodidae</taxon>
        <taxon>Haemaphysalinae</taxon>
        <taxon>Haemaphysalis</taxon>
    </lineage>
</organism>
<dbReference type="PANTHER" id="PTHR24321:SF8">
    <property type="entry name" value="ESTRADIOL 17-BETA-DEHYDROGENASE 8-RELATED"/>
    <property type="match status" value="1"/>
</dbReference>
<protein>
    <submittedName>
        <fullName evidence="3">Uncharacterized protein</fullName>
    </submittedName>
</protein>
<dbReference type="FunFam" id="3.40.50.720:FF:000084">
    <property type="entry name" value="Short-chain dehydrogenase reductase"/>
    <property type="match status" value="1"/>
</dbReference>
<comment type="similarity">
    <text evidence="1">Belongs to the short-chain dehydrogenases/reductases (SDR) family.</text>
</comment>
<dbReference type="GO" id="GO:0016491">
    <property type="term" value="F:oxidoreductase activity"/>
    <property type="evidence" value="ECO:0007669"/>
    <property type="project" value="UniProtKB-KW"/>
</dbReference>
<dbReference type="AlphaFoldDB" id="A0A9J6G7Y7"/>
<gene>
    <name evidence="3" type="ORF">HPB48_004074</name>
</gene>
<evidence type="ECO:0000256" key="2">
    <source>
        <dbReference type="ARBA" id="ARBA00023002"/>
    </source>
</evidence>
<dbReference type="InterPro" id="IPR020904">
    <property type="entry name" value="Sc_DH/Rdtase_CS"/>
</dbReference>